<gene>
    <name evidence="2" type="ORF">ERS852429_01116</name>
</gene>
<evidence type="ECO:0000313" key="2">
    <source>
        <dbReference type="EMBL" id="CUM92207.1"/>
    </source>
</evidence>
<keyword evidence="1" id="KW-0812">Transmembrane</keyword>
<accession>A0A173SQZ2</accession>
<keyword evidence="1" id="KW-1133">Transmembrane helix</keyword>
<protein>
    <submittedName>
        <fullName evidence="2">Uncharacterized protein</fullName>
    </submittedName>
</protein>
<feature type="transmembrane region" description="Helical" evidence="1">
    <location>
        <begin position="21"/>
        <end position="46"/>
    </location>
</feature>
<sequence length="47" mass="5154">MKLILFIYLKTTSMKKTNWKSVLPYIIRIVELVITGAAGGAASGWIG</sequence>
<keyword evidence="1" id="KW-0472">Membrane</keyword>
<dbReference type="AlphaFoldDB" id="A0A173SQZ2"/>
<reference evidence="2 3" key="1">
    <citation type="submission" date="2015-09" db="EMBL/GenBank/DDBJ databases">
        <authorList>
            <consortium name="Pathogen Informatics"/>
        </authorList>
    </citation>
    <scope>NUCLEOTIDE SEQUENCE [LARGE SCALE GENOMIC DNA]</scope>
    <source>
        <strain evidence="2 3">2789STDY5608872</strain>
    </source>
</reference>
<evidence type="ECO:0000256" key="1">
    <source>
        <dbReference type="SAM" id="Phobius"/>
    </source>
</evidence>
<dbReference type="EMBL" id="CYXP01000002">
    <property type="protein sequence ID" value="CUM92207.1"/>
    <property type="molecule type" value="Genomic_DNA"/>
</dbReference>
<organism evidence="2 3">
    <name type="scientific">Parabacteroides distasonis</name>
    <dbReference type="NCBI Taxonomy" id="823"/>
    <lineage>
        <taxon>Bacteria</taxon>
        <taxon>Pseudomonadati</taxon>
        <taxon>Bacteroidota</taxon>
        <taxon>Bacteroidia</taxon>
        <taxon>Bacteroidales</taxon>
        <taxon>Tannerellaceae</taxon>
        <taxon>Parabacteroides</taxon>
    </lineage>
</organism>
<proteinExistence type="predicted"/>
<evidence type="ECO:0000313" key="3">
    <source>
        <dbReference type="Proteomes" id="UP000095591"/>
    </source>
</evidence>
<name>A0A173SQZ2_PARDI</name>
<dbReference type="Proteomes" id="UP000095591">
    <property type="component" value="Unassembled WGS sequence"/>
</dbReference>